<organism evidence="2 3">
    <name type="scientific">Corynebacterium liangguodongii</name>
    <dbReference type="NCBI Taxonomy" id="2079535"/>
    <lineage>
        <taxon>Bacteria</taxon>
        <taxon>Bacillati</taxon>
        <taxon>Actinomycetota</taxon>
        <taxon>Actinomycetes</taxon>
        <taxon>Mycobacteriales</taxon>
        <taxon>Corynebacteriaceae</taxon>
        <taxon>Corynebacterium</taxon>
    </lineage>
</organism>
<gene>
    <name evidence="2" type="ORF">C3E79_04315</name>
</gene>
<evidence type="ECO:0000313" key="2">
    <source>
        <dbReference type="EMBL" id="AWB85040.1"/>
    </source>
</evidence>
<proteinExistence type="predicted"/>
<name>A0A2S0WGZ7_9CORY</name>
<dbReference type="Proteomes" id="UP000244754">
    <property type="component" value="Chromosome"/>
</dbReference>
<protein>
    <submittedName>
        <fullName evidence="2">Uncharacterized protein</fullName>
    </submittedName>
</protein>
<dbReference type="OrthoDB" id="4422408at2"/>
<feature type="region of interest" description="Disordered" evidence="1">
    <location>
        <begin position="272"/>
        <end position="314"/>
    </location>
</feature>
<dbReference type="AlphaFoldDB" id="A0A2S0WGZ7"/>
<dbReference type="EMBL" id="CP026948">
    <property type="protein sequence ID" value="AWB85040.1"/>
    <property type="molecule type" value="Genomic_DNA"/>
</dbReference>
<reference evidence="3" key="1">
    <citation type="submission" date="2018-01" db="EMBL/GenBank/DDBJ databases">
        <authorList>
            <person name="Li J."/>
        </authorList>
    </citation>
    <scope>NUCLEOTIDE SEQUENCE [LARGE SCALE GENOMIC DNA]</scope>
    <source>
        <strain evidence="3">2184</strain>
    </source>
</reference>
<keyword evidence="3" id="KW-1185">Reference proteome</keyword>
<dbReference type="KEGG" id="clia:C3E79_04315"/>
<sequence>MGNGQAASDIITDAIHSDPATLEAQAGWMGKSFITAVDTAVRLQSSSIKAYVHWLRRQNPEATPAQVQEKMDRHFRTTVSGTGAGAGLASAVPGIGLVTGAAAIASESVVFLDLAAFYTVASAYLRGVDIDDPQRRRAVVLVALTGAQGLAIVDTILGAQGGVSNLRTLSRFSGPTLVEANNILTRAALRSVTKRLRRAWLGKFLPLGVGAVAGTMANRKLARVVRDNIASSLGPLPQRFAEALPATESEEEKDVKRASSPREFIGFVVSAITPGKSDGSDGSGDSDDSAATVKEQGNESDTSAGRRFFRRRRS</sequence>
<evidence type="ECO:0000256" key="1">
    <source>
        <dbReference type="SAM" id="MobiDB-lite"/>
    </source>
</evidence>
<evidence type="ECO:0000313" key="3">
    <source>
        <dbReference type="Proteomes" id="UP000244754"/>
    </source>
</evidence>
<accession>A0A2S0WGZ7</accession>